<dbReference type="InterPro" id="IPR056180">
    <property type="entry name" value="ZPR1_jr_dom"/>
</dbReference>
<dbReference type="InterPro" id="IPR042451">
    <property type="entry name" value="ZPR1_A/B_dom"/>
</dbReference>
<evidence type="ECO:0000259" key="6">
    <source>
        <dbReference type="SMART" id="SM00709"/>
    </source>
</evidence>
<dbReference type="InterPro" id="IPR004457">
    <property type="entry name" value="Znf_ZPR1"/>
</dbReference>
<dbReference type="InterPro" id="IPR040141">
    <property type="entry name" value="ZPR1"/>
</dbReference>
<dbReference type="GO" id="GO:0008270">
    <property type="term" value="F:zinc ion binding"/>
    <property type="evidence" value="ECO:0007669"/>
    <property type="project" value="UniProtKB-KW"/>
</dbReference>
<sequence length="132" mass="15099">MSASGLWSPGPRGLPPPRPQRPGLRPGHLFRPFSAEDEEQQPTEIESLCMNCYRNRNNRELPFLRGTVCWNNHEIQSAGRIQDQGCALHLTVRAQEDMNREVVKTDSATTRIPELDFEIPAFSQKRMVIRSE</sequence>
<dbReference type="AlphaFoldDB" id="A0A5N4C7A4"/>
<evidence type="ECO:0000256" key="3">
    <source>
        <dbReference type="ARBA" id="ARBA00022771"/>
    </source>
</evidence>
<feature type="domain" description="Zinc finger ZPR1-type" evidence="6">
    <location>
        <begin position="47"/>
        <end position="131"/>
    </location>
</feature>
<evidence type="ECO:0000313" key="8">
    <source>
        <dbReference type="Proteomes" id="UP000299084"/>
    </source>
</evidence>
<reference evidence="7 8" key="1">
    <citation type="journal article" date="2019" name="Mol. Ecol. Resour.">
        <title>Improving Illumina assemblies with Hi-C and long reads: an example with the North African dromedary.</title>
        <authorList>
            <person name="Elbers J.P."/>
            <person name="Rogers M.F."/>
            <person name="Perelman P.L."/>
            <person name="Proskuryakova A.A."/>
            <person name="Serdyukova N.A."/>
            <person name="Johnson W.E."/>
            <person name="Horin P."/>
            <person name="Corander J."/>
            <person name="Murphy D."/>
            <person name="Burger P.A."/>
        </authorList>
    </citation>
    <scope>NUCLEOTIDE SEQUENCE [LARGE SCALE GENOMIC DNA]</scope>
    <source>
        <strain evidence="7">Drom800</strain>
        <tissue evidence="7">Blood</tissue>
    </source>
</reference>
<dbReference type="SMART" id="SM00709">
    <property type="entry name" value="Zpr1"/>
    <property type="match status" value="1"/>
</dbReference>
<feature type="region of interest" description="Disordered" evidence="5">
    <location>
        <begin position="1"/>
        <end position="41"/>
    </location>
</feature>
<dbReference type="Gene3D" id="2.60.120.1040">
    <property type="entry name" value="ZPR1, A/B domain"/>
    <property type="match status" value="1"/>
</dbReference>
<organism evidence="7 8">
    <name type="scientific">Camelus dromedarius</name>
    <name type="common">Dromedary</name>
    <name type="synonym">Arabian camel</name>
    <dbReference type="NCBI Taxonomy" id="9838"/>
    <lineage>
        <taxon>Eukaryota</taxon>
        <taxon>Metazoa</taxon>
        <taxon>Chordata</taxon>
        <taxon>Craniata</taxon>
        <taxon>Vertebrata</taxon>
        <taxon>Euteleostomi</taxon>
        <taxon>Mammalia</taxon>
        <taxon>Eutheria</taxon>
        <taxon>Laurasiatheria</taxon>
        <taxon>Artiodactyla</taxon>
        <taxon>Tylopoda</taxon>
        <taxon>Camelidae</taxon>
        <taxon>Camelus</taxon>
    </lineage>
</organism>
<evidence type="ECO:0000313" key="7">
    <source>
        <dbReference type="EMBL" id="KAB1254819.1"/>
    </source>
</evidence>
<keyword evidence="8" id="KW-1185">Reference proteome</keyword>
<dbReference type="PANTHER" id="PTHR10876:SF0">
    <property type="entry name" value="ZINC FINGER PROTEIN ZPR1"/>
    <property type="match status" value="1"/>
</dbReference>
<dbReference type="Pfam" id="PF22794">
    <property type="entry name" value="jr-ZPR1"/>
    <property type="match status" value="1"/>
</dbReference>
<evidence type="ECO:0000256" key="1">
    <source>
        <dbReference type="ARBA" id="ARBA00008354"/>
    </source>
</evidence>
<dbReference type="Proteomes" id="UP000299084">
    <property type="component" value="Unassembled WGS sequence"/>
</dbReference>
<accession>A0A5N4C7A4</accession>
<dbReference type="GO" id="GO:0005634">
    <property type="term" value="C:nucleus"/>
    <property type="evidence" value="ECO:0007669"/>
    <property type="project" value="TreeGrafter"/>
</dbReference>
<evidence type="ECO:0000256" key="4">
    <source>
        <dbReference type="ARBA" id="ARBA00022833"/>
    </source>
</evidence>
<protein>
    <submittedName>
        <fullName evidence="7">Zinc finger protein ZPR1</fullName>
    </submittedName>
</protein>
<keyword evidence="2" id="KW-0479">Metal-binding</keyword>
<proteinExistence type="inferred from homology"/>
<evidence type="ECO:0000256" key="5">
    <source>
        <dbReference type="SAM" id="MobiDB-lite"/>
    </source>
</evidence>
<gene>
    <name evidence="7" type="ORF">Cadr_000028936</name>
</gene>
<dbReference type="PANTHER" id="PTHR10876">
    <property type="entry name" value="ZINC FINGER PROTEIN ZPR1"/>
    <property type="match status" value="1"/>
</dbReference>
<comment type="similarity">
    <text evidence="1">Belongs to the ZPR1 family.</text>
</comment>
<keyword evidence="4" id="KW-0862">Zinc</keyword>
<name>A0A5N4C7A4_CAMDR</name>
<dbReference type="EMBL" id="JWIN03000033">
    <property type="protein sequence ID" value="KAB1254819.1"/>
    <property type="molecule type" value="Genomic_DNA"/>
</dbReference>
<evidence type="ECO:0000256" key="2">
    <source>
        <dbReference type="ARBA" id="ARBA00022723"/>
    </source>
</evidence>
<comment type="caution">
    <text evidence="7">The sequence shown here is derived from an EMBL/GenBank/DDBJ whole genome shotgun (WGS) entry which is preliminary data.</text>
</comment>
<keyword evidence="3" id="KW-0863">Zinc-finger</keyword>